<reference evidence="1" key="1">
    <citation type="submission" date="2022-05" db="EMBL/GenBank/DDBJ databases">
        <title>The Musa troglodytarum L. genome provides insights into the mechanism of non-climacteric behaviour and enrichment of carotenoids.</title>
        <authorList>
            <person name="Wang J."/>
        </authorList>
    </citation>
    <scope>NUCLEOTIDE SEQUENCE</scope>
    <source>
        <tissue evidence="1">Leaf</tissue>
    </source>
</reference>
<proteinExistence type="predicted"/>
<protein>
    <submittedName>
        <fullName evidence="1">Uncharacterized protein</fullName>
    </submittedName>
</protein>
<name>A0A9E7GH61_9LILI</name>
<dbReference type="AlphaFoldDB" id="A0A9E7GH61"/>
<keyword evidence="2" id="KW-1185">Reference proteome</keyword>
<dbReference type="Proteomes" id="UP001055439">
    <property type="component" value="Chromosome 7"/>
</dbReference>
<accession>A0A9E7GH61</accession>
<sequence length="106" mass="11537">MTAARLSKHKTQTEMSCVYVSLRYLPSAPSASPHPLSAEAFPKGSLRWQETPWMTSFERREGLVLPAAGVLCSLNSSREFGDYAAAAAAAAVVWHQRCITKGCSYS</sequence>
<evidence type="ECO:0000313" key="2">
    <source>
        <dbReference type="Proteomes" id="UP001055439"/>
    </source>
</evidence>
<organism evidence="1 2">
    <name type="scientific">Musa troglodytarum</name>
    <name type="common">fe'i banana</name>
    <dbReference type="NCBI Taxonomy" id="320322"/>
    <lineage>
        <taxon>Eukaryota</taxon>
        <taxon>Viridiplantae</taxon>
        <taxon>Streptophyta</taxon>
        <taxon>Embryophyta</taxon>
        <taxon>Tracheophyta</taxon>
        <taxon>Spermatophyta</taxon>
        <taxon>Magnoliopsida</taxon>
        <taxon>Liliopsida</taxon>
        <taxon>Zingiberales</taxon>
        <taxon>Musaceae</taxon>
        <taxon>Musa</taxon>
    </lineage>
</organism>
<gene>
    <name evidence="1" type="ORF">MUK42_04272</name>
</gene>
<dbReference type="EMBL" id="CP097509">
    <property type="protein sequence ID" value="URE14550.1"/>
    <property type="molecule type" value="Genomic_DNA"/>
</dbReference>
<evidence type="ECO:0000313" key="1">
    <source>
        <dbReference type="EMBL" id="URE14550.1"/>
    </source>
</evidence>